<keyword evidence="1" id="KW-0808">Transferase</keyword>
<protein>
    <submittedName>
        <fullName evidence="1">PAK- GC kinase Sid1</fullName>
        <ecNumber evidence="1">1.14.13.19</ecNumber>
    </submittedName>
</protein>
<dbReference type="EMBL" id="JALBCA010000093">
    <property type="protein sequence ID" value="KAI2383318.1"/>
    <property type="molecule type" value="Genomic_DNA"/>
</dbReference>
<keyword evidence="1" id="KW-0560">Oxidoreductase</keyword>
<comment type="caution">
    <text evidence="1">The sequence shown here is derived from an EMBL/GenBank/DDBJ whole genome shotgun (WGS) entry which is preliminary data.</text>
</comment>
<organism evidence="1">
    <name type="scientific">Ophidiomyces ophidiicola</name>
    <dbReference type="NCBI Taxonomy" id="1387563"/>
    <lineage>
        <taxon>Eukaryota</taxon>
        <taxon>Fungi</taxon>
        <taxon>Dikarya</taxon>
        <taxon>Ascomycota</taxon>
        <taxon>Pezizomycotina</taxon>
        <taxon>Eurotiomycetes</taxon>
        <taxon>Eurotiomycetidae</taxon>
        <taxon>Onygenales</taxon>
        <taxon>Onygenaceae</taxon>
        <taxon>Ophidiomyces</taxon>
    </lineage>
</organism>
<proteinExistence type="predicted"/>
<dbReference type="EC" id="1.14.13.19" evidence="1"/>
<accession>A0ACB8UQW5</accession>
<keyword evidence="1" id="KW-0418">Kinase</keyword>
<reference evidence="1" key="1">
    <citation type="journal article" date="2022" name="bioRxiv">
        <title>Population genetic analysis of Ophidiomyces ophidiicola, the causative agent of snake fungal disease, indicates recent introductions to the USA.</title>
        <authorList>
            <person name="Ladner J.T."/>
            <person name="Palmer J.M."/>
            <person name="Ettinger C.L."/>
            <person name="Stajich J.E."/>
            <person name="Farrell T.M."/>
            <person name="Glorioso B.M."/>
            <person name="Lawson B."/>
            <person name="Price S.J."/>
            <person name="Stengle A.G."/>
            <person name="Grear D.A."/>
            <person name="Lorch J.M."/>
        </authorList>
    </citation>
    <scope>NUCLEOTIDE SEQUENCE</scope>
    <source>
        <strain evidence="1">NWHC 24266-5</strain>
    </source>
</reference>
<evidence type="ECO:0000313" key="1">
    <source>
        <dbReference type="EMBL" id="KAI2383318.1"/>
    </source>
</evidence>
<sequence length="472" mass="52727">MEFTVKPNSSPLSLPNMSTSSASEEPYDIISVGFGAAALAVAIAMRDRGIEARVLFLERQSEFGWHTGMLIPGTKMQISYLKDLATLRNPRSHFTFLNYLHSKGRLVHFTNLSTHTPFREEFNDYMKWCASHFDDWVRYEQEVMNVTAVDSRSGWPAELFKVVVGSRRSGDVKELFAKHVIVATGGEPSIPQCVPQEYLYNTVIHSSSYVNAVPHLLKQQSGGYRVAVIGGGQSAAEICEDLSSRYPNSKITLVARGASLRPSDDSPFVNEIFDPQSVDGFYSLPNTQRQQRLKENKATNYSVVRLPLLESLYEKLYHQKLLNPDHSTWQLHFLTNREFQGIEASPSESGQNQVELRFKHTLTGESEKLNVKFDLVILATGYKRNPFSSVLKPLESIVEAGPSGTQFRVDRNYRLCFAPGKVGSDAGIWLQGCCESSHGLSDSLLSILSVRSSELLDSILASSKRSVQFAKL</sequence>
<name>A0ACB8UQW5_9EURO</name>
<gene>
    <name evidence="1" type="primary">SID1</name>
    <name evidence="1" type="ORF">LOY88_005354</name>
</gene>